<dbReference type="InterPro" id="IPR036397">
    <property type="entry name" value="RNaseH_sf"/>
</dbReference>
<accession>A0A2N9ECP4</accession>
<dbReference type="SUPFAM" id="SSF53098">
    <property type="entry name" value="Ribonuclease H-like"/>
    <property type="match status" value="1"/>
</dbReference>
<dbReference type="EMBL" id="OIVN01000232">
    <property type="protein sequence ID" value="SPC76746.1"/>
    <property type="molecule type" value="Genomic_DNA"/>
</dbReference>
<dbReference type="InterPro" id="IPR044730">
    <property type="entry name" value="RNase_H-like_dom_plant"/>
</dbReference>
<sequence>MVFWSLWYRQNCVRLNKPVETIASLLLRTKELLQEYIEVQEKPVPTQKQAVAQNQAQGTARWKPPEMGWVKINYDGAVFNDTGEAGIGVIIRNSQGAVMASLSQKIPFSHSVEAVEATATRATVQLALDLGFMEVEVEGDSINIVHALSQTETSYTFYGHIINDAKFTSQSLVSVKFMHVKRDGNKVAHSLAKRARCNKLFQVWMESVPPDIVQTLYSDFSFQ</sequence>
<dbReference type="PANTHER" id="PTHR47074:SF48">
    <property type="entry name" value="POLYNUCLEOTIDYL TRANSFERASE, RIBONUCLEASE H-LIKE SUPERFAMILY PROTEIN"/>
    <property type="match status" value="1"/>
</dbReference>
<proteinExistence type="predicted"/>
<dbReference type="Gene3D" id="3.30.420.10">
    <property type="entry name" value="Ribonuclease H-like superfamily/Ribonuclease H"/>
    <property type="match status" value="1"/>
</dbReference>
<evidence type="ECO:0000259" key="1">
    <source>
        <dbReference type="Pfam" id="PF13456"/>
    </source>
</evidence>
<dbReference type="CDD" id="cd06222">
    <property type="entry name" value="RNase_H_like"/>
    <property type="match status" value="1"/>
</dbReference>
<protein>
    <recommendedName>
        <fullName evidence="1">RNase H type-1 domain-containing protein</fullName>
    </recommendedName>
</protein>
<dbReference type="PANTHER" id="PTHR47074">
    <property type="entry name" value="BNAC02G40300D PROTEIN"/>
    <property type="match status" value="1"/>
</dbReference>
<dbReference type="AlphaFoldDB" id="A0A2N9ECP4"/>
<feature type="domain" description="RNase H type-1" evidence="1">
    <location>
        <begin position="73"/>
        <end position="195"/>
    </location>
</feature>
<gene>
    <name evidence="2" type="ORF">FSB_LOCUS4628</name>
</gene>
<dbReference type="InterPro" id="IPR002156">
    <property type="entry name" value="RNaseH_domain"/>
</dbReference>
<dbReference type="InterPro" id="IPR052929">
    <property type="entry name" value="RNase_H-like_EbsB-rel"/>
</dbReference>
<dbReference type="GO" id="GO:0003676">
    <property type="term" value="F:nucleic acid binding"/>
    <property type="evidence" value="ECO:0007669"/>
    <property type="project" value="InterPro"/>
</dbReference>
<dbReference type="GO" id="GO:0004523">
    <property type="term" value="F:RNA-DNA hybrid ribonuclease activity"/>
    <property type="evidence" value="ECO:0007669"/>
    <property type="project" value="InterPro"/>
</dbReference>
<dbReference type="InterPro" id="IPR012337">
    <property type="entry name" value="RNaseH-like_sf"/>
</dbReference>
<organism evidence="2">
    <name type="scientific">Fagus sylvatica</name>
    <name type="common">Beechnut</name>
    <dbReference type="NCBI Taxonomy" id="28930"/>
    <lineage>
        <taxon>Eukaryota</taxon>
        <taxon>Viridiplantae</taxon>
        <taxon>Streptophyta</taxon>
        <taxon>Embryophyta</taxon>
        <taxon>Tracheophyta</taxon>
        <taxon>Spermatophyta</taxon>
        <taxon>Magnoliopsida</taxon>
        <taxon>eudicotyledons</taxon>
        <taxon>Gunneridae</taxon>
        <taxon>Pentapetalae</taxon>
        <taxon>rosids</taxon>
        <taxon>fabids</taxon>
        <taxon>Fagales</taxon>
        <taxon>Fagaceae</taxon>
        <taxon>Fagus</taxon>
    </lineage>
</organism>
<dbReference type="Pfam" id="PF13456">
    <property type="entry name" value="RVT_3"/>
    <property type="match status" value="1"/>
</dbReference>
<name>A0A2N9ECP4_FAGSY</name>
<evidence type="ECO:0000313" key="2">
    <source>
        <dbReference type="EMBL" id="SPC76746.1"/>
    </source>
</evidence>
<reference evidence="2" key="1">
    <citation type="submission" date="2018-02" db="EMBL/GenBank/DDBJ databases">
        <authorList>
            <person name="Cohen D.B."/>
            <person name="Kent A.D."/>
        </authorList>
    </citation>
    <scope>NUCLEOTIDE SEQUENCE</scope>
</reference>